<keyword evidence="2" id="KW-1185">Reference proteome</keyword>
<dbReference type="EMBL" id="ML208363">
    <property type="protein sequence ID" value="TFK67926.1"/>
    <property type="molecule type" value="Genomic_DNA"/>
</dbReference>
<name>A0ACD3AQC4_9AGAR</name>
<organism evidence="1 2">
    <name type="scientific">Pluteus cervinus</name>
    <dbReference type="NCBI Taxonomy" id="181527"/>
    <lineage>
        <taxon>Eukaryota</taxon>
        <taxon>Fungi</taxon>
        <taxon>Dikarya</taxon>
        <taxon>Basidiomycota</taxon>
        <taxon>Agaricomycotina</taxon>
        <taxon>Agaricomycetes</taxon>
        <taxon>Agaricomycetidae</taxon>
        <taxon>Agaricales</taxon>
        <taxon>Pluteineae</taxon>
        <taxon>Pluteaceae</taxon>
        <taxon>Pluteus</taxon>
    </lineage>
</organism>
<protein>
    <submittedName>
        <fullName evidence="1">Uncharacterized protein</fullName>
    </submittedName>
</protein>
<sequence>MALDSEAGPYMPPPRIGTPIHRLPSELLTRVFLNLRLIWEPTYFSQLTRGDAPWIVITQVCKLWRDTAHESATLWSRISGFYPSHIIEQWFKLSKSAPLRITNLSLSTDEVTPSFKDAISRVRCLGVRVQVDNRKKQSPLLLGTAPILESLALSFTASRDSQTLESLFSGIPPPFRHLSIEGCGLGSNSAFLTHLTILEICEPEPRFSAPDFLSVLHKLAFLTTLRMSNVLQCSQNPQEERTFTQIPINIGVVELPSLDLLSIHGSSYAQDLDFLSHLSLSSTIKLLFSSGFPYRYSHPFASISDFLNVHASARQNFANFAPTRVDLSPLYGRTKLDIWEGDTILCAFKLDFKPGPGESQFRVVNKPEIRTMLSSLSFPSVTTFSTNCYVRPSVWPIISSSFPSLEDISHKDKDDATTILEVIIGDYKSTSSNPTSWIPIFPRLRSLSIERAVFKEDCAKDLVQALEGRKQVSAGLENLEICISDGLDEVSLDSLRGVEGLCADCQCVVVEEEDPKEYRLYESSDSSDSDEYDWECSVADSGEIRLWRCGLDKNEYFISHHLLERDPEGLFDDLW</sequence>
<proteinExistence type="predicted"/>
<gene>
    <name evidence="1" type="ORF">BDN72DRAFT_842424</name>
</gene>
<accession>A0ACD3AQC4</accession>
<dbReference type="Proteomes" id="UP000308600">
    <property type="component" value="Unassembled WGS sequence"/>
</dbReference>
<reference evidence="1 2" key="1">
    <citation type="journal article" date="2019" name="Nat. Ecol. Evol.">
        <title>Megaphylogeny resolves global patterns of mushroom evolution.</title>
        <authorList>
            <person name="Varga T."/>
            <person name="Krizsan K."/>
            <person name="Foldi C."/>
            <person name="Dima B."/>
            <person name="Sanchez-Garcia M."/>
            <person name="Sanchez-Ramirez S."/>
            <person name="Szollosi G.J."/>
            <person name="Szarkandi J.G."/>
            <person name="Papp V."/>
            <person name="Albert L."/>
            <person name="Andreopoulos W."/>
            <person name="Angelini C."/>
            <person name="Antonin V."/>
            <person name="Barry K.W."/>
            <person name="Bougher N.L."/>
            <person name="Buchanan P."/>
            <person name="Buyck B."/>
            <person name="Bense V."/>
            <person name="Catcheside P."/>
            <person name="Chovatia M."/>
            <person name="Cooper J."/>
            <person name="Damon W."/>
            <person name="Desjardin D."/>
            <person name="Finy P."/>
            <person name="Geml J."/>
            <person name="Haridas S."/>
            <person name="Hughes K."/>
            <person name="Justo A."/>
            <person name="Karasinski D."/>
            <person name="Kautmanova I."/>
            <person name="Kiss B."/>
            <person name="Kocsube S."/>
            <person name="Kotiranta H."/>
            <person name="LaButti K.M."/>
            <person name="Lechner B.E."/>
            <person name="Liimatainen K."/>
            <person name="Lipzen A."/>
            <person name="Lukacs Z."/>
            <person name="Mihaltcheva S."/>
            <person name="Morgado L.N."/>
            <person name="Niskanen T."/>
            <person name="Noordeloos M.E."/>
            <person name="Ohm R.A."/>
            <person name="Ortiz-Santana B."/>
            <person name="Ovrebo C."/>
            <person name="Racz N."/>
            <person name="Riley R."/>
            <person name="Savchenko A."/>
            <person name="Shiryaev A."/>
            <person name="Soop K."/>
            <person name="Spirin V."/>
            <person name="Szebenyi C."/>
            <person name="Tomsovsky M."/>
            <person name="Tulloss R.E."/>
            <person name="Uehling J."/>
            <person name="Grigoriev I.V."/>
            <person name="Vagvolgyi C."/>
            <person name="Papp T."/>
            <person name="Martin F.M."/>
            <person name="Miettinen O."/>
            <person name="Hibbett D.S."/>
            <person name="Nagy L.G."/>
        </authorList>
    </citation>
    <scope>NUCLEOTIDE SEQUENCE [LARGE SCALE GENOMIC DNA]</scope>
    <source>
        <strain evidence="1 2">NL-1719</strain>
    </source>
</reference>
<evidence type="ECO:0000313" key="2">
    <source>
        <dbReference type="Proteomes" id="UP000308600"/>
    </source>
</evidence>
<evidence type="ECO:0000313" key="1">
    <source>
        <dbReference type="EMBL" id="TFK67926.1"/>
    </source>
</evidence>